<proteinExistence type="predicted"/>
<dbReference type="HOGENOM" id="CLU_190765_0_0_10"/>
<dbReference type="RefSeq" id="WP_014018495.1">
    <property type="nucleotide sequence ID" value="NC_015914.1"/>
</dbReference>
<dbReference type="Proteomes" id="UP000001635">
    <property type="component" value="Chromosome"/>
</dbReference>
<evidence type="ECO:0008006" key="3">
    <source>
        <dbReference type="Google" id="ProtNLM"/>
    </source>
</evidence>
<dbReference type="SUPFAM" id="SSF143880">
    <property type="entry name" value="NE0471 N-terminal domain-like"/>
    <property type="match status" value="1"/>
</dbReference>
<dbReference type="AlphaFoldDB" id="G0IVK0"/>
<organism evidence="1 2">
    <name type="scientific">Cyclobacterium marinum (strain ATCC 25205 / DSM 745 / LMG 13164 / NCIMB 1802)</name>
    <name type="common">Flectobacillus marinus</name>
    <dbReference type="NCBI Taxonomy" id="880070"/>
    <lineage>
        <taxon>Bacteria</taxon>
        <taxon>Pseudomonadati</taxon>
        <taxon>Bacteroidota</taxon>
        <taxon>Cytophagia</taxon>
        <taxon>Cytophagales</taxon>
        <taxon>Cyclobacteriaceae</taxon>
        <taxon>Cyclobacterium</taxon>
    </lineage>
</organism>
<accession>G0IVK0</accession>
<evidence type="ECO:0000313" key="2">
    <source>
        <dbReference type="Proteomes" id="UP000001635"/>
    </source>
</evidence>
<dbReference type="Gene3D" id="3.30.2020.10">
    <property type="entry name" value="NE0471-like N-terminal domain"/>
    <property type="match status" value="1"/>
</dbReference>
<keyword evidence="2" id="KW-1185">Reference proteome</keyword>
<dbReference type="Pfam" id="PF10387">
    <property type="entry name" value="DUF2442"/>
    <property type="match status" value="1"/>
</dbReference>
<dbReference type="InterPro" id="IPR036782">
    <property type="entry name" value="NE0471-like_N"/>
</dbReference>
<sequence>MKIIVDYKDSESGVNQLKIDSAKYLWDYAILIVFNDGKERLIDFKPFLSKSLHPSIKKYLDENKFSNFSLIDGNLNWNDYDLIFPISDLHKGQIDTKFTKP</sequence>
<name>G0IVK0_CYCMS</name>
<dbReference type="eggNOG" id="ENOG5033C96">
    <property type="taxonomic scope" value="Bacteria"/>
</dbReference>
<dbReference type="InterPro" id="IPR018841">
    <property type="entry name" value="DUF2442"/>
</dbReference>
<dbReference type="EMBL" id="CP002955">
    <property type="protein sequence ID" value="AEL24196.1"/>
    <property type="molecule type" value="Genomic_DNA"/>
</dbReference>
<gene>
    <name evidence="1" type="ordered locus">Cycma_0417</name>
</gene>
<reference evidence="2" key="1">
    <citation type="submission" date="2011-07" db="EMBL/GenBank/DDBJ databases">
        <title>The complete genome of Cyclobacterium marinum DSM 745.</title>
        <authorList>
            <person name="Lucas S."/>
            <person name="Han J."/>
            <person name="Lapidus A."/>
            <person name="Bruce D."/>
            <person name="Goodwin L."/>
            <person name="Pitluck S."/>
            <person name="Peters L."/>
            <person name="Kyrpides N."/>
            <person name="Mavromatis K."/>
            <person name="Ivanova N."/>
            <person name="Ovchinnikova G."/>
            <person name="Chertkov O."/>
            <person name="Detter J.C."/>
            <person name="Tapia R."/>
            <person name="Han C."/>
            <person name="Land M."/>
            <person name="Hauser L."/>
            <person name="Markowitz V."/>
            <person name="Cheng J.-F."/>
            <person name="Hugenholtz P."/>
            <person name="Woyke T."/>
            <person name="Wu D."/>
            <person name="Tindall B."/>
            <person name="Schuetze A."/>
            <person name="Brambilla E."/>
            <person name="Klenk H.-P."/>
            <person name="Eisen J.A."/>
        </authorList>
    </citation>
    <scope>NUCLEOTIDE SEQUENCE [LARGE SCALE GENOMIC DNA]</scope>
    <source>
        <strain evidence="2">ATCC 25205 / DSM 745 / LMG 13164 / NCIMB 1802</strain>
    </source>
</reference>
<dbReference type="OrthoDB" id="1369138at2"/>
<dbReference type="KEGG" id="cmr:Cycma_0417"/>
<evidence type="ECO:0000313" key="1">
    <source>
        <dbReference type="EMBL" id="AEL24196.1"/>
    </source>
</evidence>
<protein>
    <recommendedName>
        <fullName evidence="3">DUF2442 domain-containing protein</fullName>
    </recommendedName>
</protein>